<keyword evidence="4" id="KW-1185">Reference proteome</keyword>
<dbReference type="InParanoid" id="E9FSN0"/>
<dbReference type="GO" id="GO:0003713">
    <property type="term" value="F:transcription coactivator activity"/>
    <property type="evidence" value="ECO:0000318"/>
    <property type="project" value="GO_Central"/>
</dbReference>
<dbReference type="OrthoDB" id="5982138at2759"/>
<dbReference type="OMA" id="VPGIQHD"/>
<dbReference type="STRING" id="6669.E9FSN0"/>
<dbReference type="PANTHER" id="PTHR18834">
    <property type="entry name" value="STEROID RECEPTOR RNA ACTIVATOR 1"/>
    <property type="match status" value="1"/>
</dbReference>
<evidence type="ECO:0000313" key="3">
    <source>
        <dbReference type="EMBL" id="EFX89230.1"/>
    </source>
</evidence>
<feature type="region of interest" description="Disordered" evidence="1">
    <location>
        <begin position="75"/>
        <end position="94"/>
    </location>
</feature>
<dbReference type="eggNOG" id="ENOG502RZ38">
    <property type="taxonomic scope" value="Eukaryota"/>
</dbReference>
<dbReference type="SUPFAM" id="SSF47938">
    <property type="entry name" value="Functional domain of the splicing factor Prp18"/>
    <property type="match status" value="1"/>
</dbReference>
<dbReference type="GO" id="GO:0005634">
    <property type="term" value="C:nucleus"/>
    <property type="evidence" value="ECO:0000318"/>
    <property type="project" value="GO_Central"/>
</dbReference>
<feature type="domain" description="SRA1/Sec31" evidence="2">
    <location>
        <begin position="64"/>
        <end position="196"/>
    </location>
</feature>
<name>E9FSN0_DAPPU</name>
<dbReference type="GO" id="GO:0006357">
    <property type="term" value="P:regulation of transcription by RNA polymerase II"/>
    <property type="evidence" value="ECO:0007669"/>
    <property type="project" value="InterPro"/>
</dbReference>
<evidence type="ECO:0000256" key="1">
    <source>
        <dbReference type="SAM" id="MobiDB-lite"/>
    </source>
</evidence>
<dbReference type="PhylomeDB" id="E9FSN0"/>
<dbReference type="Pfam" id="PF07304">
    <property type="entry name" value="SRA1"/>
    <property type="match status" value="1"/>
</dbReference>
<proteinExistence type="predicted"/>
<dbReference type="FunFam" id="1.20.940.10:FF:000009">
    <property type="entry name" value="Protein transport protein Sec31A"/>
    <property type="match status" value="1"/>
</dbReference>
<gene>
    <name evidence="3" type="ORF">DAPPUDRAFT_299561</name>
</gene>
<dbReference type="InterPro" id="IPR009917">
    <property type="entry name" value="SRA1/Sec31"/>
</dbReference>
<keyword evidence="3" id="KW-0675">Receptor</keyword>
<accession>E9FSN0</accession>
<sequence>MAFRPGNHDRAWNDPPVFSYQQGDAKPEENGNTAKKTLLNKRVAFPLSGGSTTSQTPATSLPPIGLPPPAVNLTTSPQSTSVLLPSEKPSGTPMMETREQLESSLATVSRILVDSLTNYVESEKQEDFNKRLQHLFSNWKDGKLNLDVRQRLETMCTSLEKREFTKAENVRVALAVDYTSECASWIMVIKNIVTQMETKQVEL</sequence>
<feature type="compositionally biased region" description="Polar residues" evidence="1">
    <location>
        <begin position="49"/>
        <end position="59"/>
    </location>
</feature>
<feature type="region of interest" description="Disordered" evidence="1">
    <location>
        <begin position="1"/>
        <end position="67"/>
    </location>
</feature>
<dbReference type="AlphaFoldDB" id="E9FSN0"/>
<dbReference type="PANTHER" id="PTHR18834:SF2">
    <property type="entry name" value="STEROID RECEPTOR RNA ACTIVATOR 1"/>
    <property type="match status" value="1"/>
</dbReference>
<dbReference type="Gene3D" id="1.20.940.10">
    <property type="entry name" value="Functional domain of the splicing factor Prp18"/>
    <property type="match status" value="1"/>
</dbReference>
<feature type="compositionally biased region" description="Basic and acidic residues" evidence="1">
    <location>
        <begin position="1"/>
        <end position="12"/>
    </location>
</feature>
<protein>
    <submittedName>
        <fullName evidence="3">Steroid receptor RNA activator 1-like protein</fullName>
    </submittedName>
</protein>
<evidence type="ECO:0000259" key="2">
    <source>
        <dbReference type="Pfam" id="PF07304"/>
    </source>
</evidence>
<reference evidence="3 4" key="1">
    <citation type="journal article" date="2011" name="Science">
        <title>The ecoresponsive genome of Daphnia pulex.</title>
        <authorList>
            <person name="Colbourne J.K."/>
            <person name="Pfrender M.E."/>
            <person name="Gilbert D."/>
            <person name="Thomas W.K."/>
            <person name="Tucker A."/>
            <person name="Oakley T.H."/>
            <person name="Tokishita S."/>
            <person name="Aerts A."/>
            <person name="Arnold G.J."/>
            <person name="Basu M.K."/>
            <person name="Bauer D.J."/>
            <person name="Caceres C.E."/>
            <person name="Carmel L."/>
            <person name="Casola C."/>
            <person name="Choi J.H."/>
            <person name="Detter J.C."/>
            <person name="Dong Q."/>
            <person name="Dusheyko S."/>
            <person name="Eads B.D."/>
            <person name="Frohlich T."/>
            <person name="Geiler-Samerotte K.A."/>
            <person name="Gerlach D."/>
            <person name="Hatcher P."/>
            <person name="Jogdeo S."/>
            <person name="Krijgsveld J."/>
            <person name="Kriventseva E.V."/>
            <person name="Kultz D."/>
            <person name="Laforsch C."/>
            <person name="Lindquist E."/>
            <person name="Lopez J."/>
            <person name="Manak J.R."/>
            <person name="Muller J."/>
            <person name="Pangilinan J."/>
            <person name="Patwardhan R.P."/>
            <person name="Pitluck S."/>
            <person name="Pritham E.J."/>
            <person name="Rechtsteiner A."/>
            <person name="Rho M."/>
            <person name="Rogozin I.B."/>
            <person name="Sakarya O."/>
            <person name="Salamov A."/>
            <person name="Schaack S."/>
            <person name="Shapiro H."/>
            <person name="Shiga Y."/>
            <person name="Skalitzky C."/>
            <person name="Smith Z."/>
            <person name="Souvorov A."/>
            <person name="Sung W."/>
            <person name="Tang Z."/>
            <person name="Tsuchiya D."/>
            <person name="Tu H."/>
            <person name="Vos H."/>
            <person name="Wang M."/>
            <person name="Wolf Y.I."/>
            <person name="Yamagata H."/>
            <person name="Yamada T."/>
            <person name="Ye Y."/>
            <person name="Shaw J.R."/>
            <person name="Andrews J."/>
            <person name="Crease T.J."/>
            <person name="Tang H."/>
            <person name="Lucas S.M."/>
            <person name="Robertson H.M."/>
            <person name="Bork P."/>
            <person name="Koonin E.V."/>
            <person name="Zdobnov E.M."/>
            <person name="Grigoriev I.V."/>
            <person name="Lynch M."/>
            <person name="Boore J.L."/>
        </authorList>
    </citation>
    <scope>NUCLEOTIDE SEQUENCE [LARGE SCALE GENOMIC DNA]</scope>
</reference>
<dbReference type="HOGENOM" id="CLU_081395_0_0_1"/>
<dbReference type="KEGG" id="dpx:DAPPUDRAFT_299561"/>
<dbReference type="Proteomes" id="UP000000305">
    <property type="component" value="Unassembled WGS sequence"/>
</dbReference>
<organism evidence="3 4">
    <name type="scientific">Daphnia pulex</name>
    <name type="common">Water flea</name>
    <dbReference type="NCBI Taxonomy" id="6669"/>
    <lineage>
        <taxon>Eukaryota</taxon>
        <taxon>Metazoa</taxon>
        <taxon>Ecdysozoa</taxon>
        <taxon>Arthropoda</taxon>
        <taxon>Crustacea</taxon>
        <taxon>Branchiopoda</taxon>
        <taxon>Diplostraca</taxon>
        <taxon>Cladocera</taxon>
        <taxon>Anomopoda</taxon>
        <taxon>Daphniidae</taxon>
        <taxon>Daphnia</taxon>
    </lineage>
</organism>
<dbReference type="InterPro" id="IPR040243">
    <property type="entry name" value="Steroid_recept_RNA_1"/>
</dbReference>
<evidence type="ECO:0000313" key="4">
    <source>
        <dbReference type="Proteomes" id="UP000000305"/>
    </source>
</evidence>
<dbReference type="EMBL" id="GL732524">
    <property type="protein sequence ID" value="EFX89230.1"/>
    <property type="molecule type" value="Genomic_DNA"/>
</dbReference>